<dbReference type="NCBIfam" id="TIGR01987">
    <property type="entry name" value="HI0074"/>
    <property type="match status" value="1"/>
</dbReference>
<sequence length="96" mass="11567">MKKLQYKFTNLKKAYARLIEVSSLSDGNNDIIRDSLIQRFEFTYELKHKTQQDFFNYSDITLEVTFPQMIYKKSYSNNLIDDEQLWIRLLEDKNAT</sequence>
<evidence type="ECO:0000313" key="1">
    <source>
        <dbReference type="EMBL" id="EFF63872.1"/>
    </source>
</evidence>
<gene>
    <name evidence="1" type="ORF">CUW_0235</name>
</gene>
<dbReference type="RefSeq" id="WP_006784653.1">
    <property type="nucleotide sequence ID" value="NZ_ADMN01000064.1"/>
</dbReference>
<organism evidence="1 2">
    <name type="scientific">Turicibacter sanguinis PC909</name>
    <dbReference type="NCBI Taxonomy" id="702450"/>
    <lineage>
        <taxon>Bacteria</taxon>
        <taxon>Bacillati</taxon>
        <taxon>Bacillota</taxon>
        <taxon>Erysipelotrichia</taxon>
        <taxon>Erysipelotrichales</taxon>
        <taxon>Turicibacteraceae</taxon>
        <taxon>Turicibacter</taxon>
    </lineage>
</organism>
<name>A0ABN0A2J4_9FIRM</name>
<dbReference type="Gene3D" id="1.20.120.330">
    <property type="entry name" value="Nucleotidyltransferases domain 2"/>
    <property type="match status" value="1"/>
</dbReference>
<evidence type="ECO:0000313" key="2">
    <source>
        <dbReference type="Proteomes" id="UP000002938"/>
    </source>
</evidence>
<accession>A0ABN0A2J4</accession>
<protein>
    <submittedName>
        <fullName evidence="1">Nucleotidyltransferase substrate-binding family protein</fullName>
    </submittedName>
</protein>
<dbReference type="Pfam" id="PF08780">
    <property type="entry name" value="NTase_sub_bind"/>
    <property type="match status" value="1"/>
</dbReference>
<comment type="caution">
    <text evidence="1">The sequence shown here is derived from an EMBL/GenBank/DDBJ whole genome shotgun (WGS) entry which is preliminary data.</text>
</comment>
<proteinExistence type="predicted"/>
<reference evidence="1 2" key="1">
    <citation type="journal article" date="2011" name="J. Bacteriol.">
        <title>Draft Genome Sequence of Turicibacter sanguinis PC909, Isolated from Human Feces.</title>
        <authorList>
            <person name="Cuiv P.O."/>
            <person name="Klaassens E.S."/>
            <person name="Durkin A.S."/>
            <person name="Harkins D.M."/>
            <person name="Foster L."/>
            <person name="McCorrison J."/>
            <person name="Torralba M."/>
            <person name="Nelson K.E."/>
            <person name="Morrison M."/>
        </authorList>
    </citation>
    <scope>NUCLEOTIDE SEQUENCE [LARGE SCALE GENOMIC DNA]</scope>
    <source>
        <strain evidence="1 2">PC909</strain>
    </source>
</reference>
<dbReference type="InterPro" id="IPR010235">
    <property type="entry name" value="HepT"/>
</dbReference>
<dbReference type="Proteomes" id="UP000002938">
    <property type="component" value="Unassembled WGS sequence"/>
</dbReference>
<keyword evidence="2" id="KW-1185">Reference proteome</keyword>
<dbReference type="SUPFAM" id="SSF81593">
    <property type="entry name" value="Nucleotidyltransferase substrate binding subunit/domain"/>
    <property type="match status" value="1"/>
</dbReference>
<dbReference type="EMBL" id="ADMN01000064">
    <property type="protein sequence ID" value="EFF63872.1"/>
    <property type="molecule type" value="Genomic_DNA"/>
</dbReference>